<dbReference type="EMBL" id="CDOE01000062">
    <property type="protein sequence ID" value="CEN36152.1"/>
    <property type="molecule type" value="Genomic_DNA"/>
</dbReference>
<dbReference type="GeneID" id="69580843"/>
<dbReference type="EMBL" id="CP022389">
    <property type="protein sequence ID" value="ATA94178.1"/>
    <property type="molecule type" value="Genomic_DNA"/>
</dbReference>
<accession>A0A0B7IG59</accession>
<dbReference type="Proteomes" id="UP000243753">
    <property type="component" value="Chromosome"/>
</dbReference>
<dbReference type="Proteomes" id="UP000243136">
    <property type="component" value="Chromosome"/>
</dbReference>
<dbReference type="Proteomes" id="UP000044026">
    <property type="component" value="Unassembled WGS sequence"/>
</dbReference>
<dbReference type="EMBL" id="CP022388">
    <property type="protein sequence ID" value="ATA92040.1"/>
    <property type="molecule type" value="Genomic_DNA"/>
</dbReference>
<gene>
    <name evidence="4" type="ORF">CCAN11_1860004</name>
    <name evidence="3" type="ORF">CCAN12_650012</name>
    <name evidence="2" type="ORF">CGC54_07495</name>
    <name evidence="1" type="ORF">CGC56_07650</name>
</gene>
<organism evidence="4 5">
    <name type="scientific">Capnocytophaga canimorsus</name>
    <dbReference type="NCBI Taxonomy" id="28188"/>
    <lineage>
        <taxon>Bacteria</taxon>
        <taxon>Pseudomonadati</taxon>
        <taxon>Bacteroidota</taxon>
        <taxon>Flavobacteriia</taxon>
        <taxon>Flavobacteriales</taxon>
        <taxon>Flavobacteriaceae</taxon>
        <taxon>Capnocytophaga</taxon>
    </lineage>
</organism>
<reference evidence="1" key="2">
    <citation type="journal article" date="2017" name="Genome Announc.">
        <title>Twelve Complete Reference Genomes of Clinical Isolates in the Capnocytophaga Genus.</title>
        <authorList>
            <person name="Villarma A."/>
            <person name="Gulvik C.A."/>
            <person name="Rowe L.A."/>
            <person name="Sheth M."/>
            <person name="Juieng P."/>
            <person name="Nicholson A.C."/>
            <person name="Loparev V.N."/>
            <person name="McQuiston J.R."/>
        </authorList>
    </citation>
    <scope>NUCLEOTIDE SEQUENCE</scope>
    <source>
        <strain evidence="2">H3936</strain>
        <strain evidence="1">H5594</strain>
    </source>
</reference>
<evidence type="ECO:0000313" key="1">
    <source>
        <dbReference type="EMBL" id="ATA92040.1"/>
    </source>
</evidence>
<reference evidence="7 8" key="3">
    <citation type="submission" date="2017-06" db="EMBL/GenBank/DDBJ databases">
        <title>Capnocytophaga spp. assemblies.</title>
        <authorList>
            <person name="Gulvik C.A."/>
        </authorList>
    </citation>
    <scope>NUCLEOTIDE SEQUENCE [LARGE SCALE GENOMIC DNA]</scope>
    <source>
        <strain evidence="8">H3936</strain>
        <strain evidence="7">H5594</strain>
    </source>
</reference>
<dbReference type="RefSeq" id="WP_041985613.1">
    <property type="nucleotide sequence ID" value="NZ_BOQI01000025.1"/>
</dbReference>
<dbReference type="Proteomes" id="UP000039370">
    <property type="component" value="Unassembled WGS sequence"/>
</dbReference>
<dbReference type="EMBL" id="CDOK01000097">
    <property type="protein sequence ID" value="CEN48982.1"/>
    <property type="molecule type" value="Genomic_DNA"/>
</dbReference>
<proteinExistence type="predicted"/>
<sequence>MPRIYYRDRHLCGTPFESETINLENFQKILTMSKNNASDQQQIVTLPQKYSFVPWKRDIKGYKYAVLWHTDLPHKTMEYGDFYLPKALVFYDVKDAYFPSQYVFVACIDGKLEVRECRAGEGTMWFQQAELHTSIEDEKTVRRIEKSMKELQMLFLDVLVEP</sequence>
<evidence type="ECO:0000313" key="3">
    <source>
        <dbReference type="EMBL" id="CEN36152.1"/>
    </source>
</evidence>
<protein>
    <submittedName>
        <fullName evidence="4">Uncharacterized protein</fullName>
    </submittedName>
</protein>
<name>A0A0B7IG59_9FLAO</name>
<dbReference type="AlphaFoldDB" id="A0A0B7IG59"/>
<evidence type="ECO:0000313" key="2">
    <source>
        <dbReference type="EMBL" id="ATA94178.1"/>
    </source>
</evidence>
<evidence type="ECO:0000313" key="8">
    <source>
        <dbReference type="Proteomes" id="UP000243753"/>
    </source>
</evidence>
<evidence type="ECO:0000313" key="6">
    <source>
        <dbReference type="Proteomes" id="UP000044026"/>
    </source>
</evidence>
<evidence type="ECO:0000313" key="7">
    <source>
        <dbReference type="Proteomes" id="UP000243136"/>
    </source>
</evidence>
<reference evidence="5 6" key="1">
    <citation type="submission" date="2015-01" db="EMBL/GenBank/DDBJ databases">
        <authorList>
            <person name="MANFREDI Pablo"/>
        </authorList>
    </citation>
    <scope>NUCLEOTIDE SEQUENCE [LARGE SCALE GENOMIC DNA]</scope>
    <source>
        <strain evidence="4 5">Cc11</strain>
        <strain evidence="3 6">Cc12</strain>
    </source>
</reference>
<evidence type="ECO:0000313" key="5">
    <source>
        <dbReference type="Proteomes" id="UP000039370"/>
    </source>
</evidence>
<evidence type="ECO:0000313" key="4">
    <source>
        <dbReference type="EMBL" id="CEN48982.1"/>
    </source>
</evidence>